<comment type="caution">
    <text evidence="1">The sequence shown here is derived from an EMBL/GenBank/DDBJ whole genome shotgun (WGS) entry which is preliminary data.</text>
</comment>
<evidence type="ECO:0000313" key="1">
    <source>
        <dbReference type="EMBL" id="OGD24670.1"/>
    </source>
</evidence>
<dbReference type="AlphaFoldDB" id="A0A1F5B255"/>
<reference evidence="1 2" key="1">
    <citation type="journal article" date="2016" name="Nat. Commun.">
        <title>Thousands of microbial genomes shed light on interconnected biogeochemical processes in an aquifer system.</title>
        <authorList>
            <person name="Anantharaman K."/>
            <person name="Brown C.T."/>
            <person name="Hug L.A."/>
            <person name="Sharon I."/>
            <person name="Castelle C.J."/>
            <person name="Probst A.J."/>
            <person name="Thomas B.C."/>
            <person name="Singh A."/>
            <person name="Wilkins M.J."/>
            <person name="Karaoz U."/>
            <person name="Brodie E.L."/>
            <person name="Williams K.H."/>
            <person name="Hubbard S.S."/>
            <person name="Banfield J.F."/>
        </authorList>
    </citation>
    <scope>NUCLEOTIDE SEQUENCE [LARGE SCALE GENOMIC DNA]</scope>
</reference>
<evidence type="ECO:0000313" key="2">
    <source>
        <dbReference type="Proteomes" id="UP000176431"/>
    </source>
</evidence>
<protein>
    <submittedName>
        <fullName evidence="1">Uncharacterized protein</fullName>
    </submittedName>
</protein>
<gene>
    <name evidence="1" type="ORF">A2819_02940</name>
</gene>
<name>A0A1F5B255_9BACT</name>
<organism evidence="1 2">
    <name type="scientific">Candidatus Azambacteria bacterium RIFCSPHIGHO2_01_FULL_40_24</name>
    <dbReference type="NCBI Taxonomy" id="1797301"/>
    <lineage>
        <taxon>Bacteria</taxon>
        <taxon>Candidatus Azamiibacteriota</taxon>
    </lineage>
</organism>
<dbReference type="EMBL" id="MEYK01000036">
    <property type="protein sequence ID" value="OGD24670.1"/>
    <property type="molecule type" value="Genomic_DNA"/>
</dbReference>
<sequence>MKKKSAADKKRANTKNYNRLVRDLIKLIKRYKKIIEKKKAKPEIDIKKVAELLGAEIVTDPKKIAEMKKTAYPWRPK</sequence>
<dbReference type="Proteomes" id="UP000176431">
    <property type="component" value="Unassembled WGS sequence"/>
</dbReference>
<accession>A0A1F5B255</accession>
<proteinExistence type="predicted"/>